<accession>A0ABW1I7R3</accession>
<keyword evidence="3" id="KW-1185">Reference proteome</keyword>
<dbReference type="PANTHER" id="PTHR47197">
    <property type="entry name" value="PROTEIN NIRF"/>
    <property type="match status" value="1"/>
</dbReference>
<sequence>MTIRRGICAVALVLSVAACAPATTGAAEAGTAEPEPAAATLELVPSPATMEDLVEIPGRGTILASGFSPSAGGALHAIGIDSRRIQQLWPAPDGAPARVAHDAESFPGCALPPAAADASPHGLALTSAGERTRLYAVNHGSREAIEVFDVDTAGEQPRLTWVGCVELPEGTYGNGVAVDDEARVYVSNFIDPADVQGSFARILRGEPIGDVRTWTRDSGWSTAAGGTYVGANGVAVDARGEQLFVAEWGGRSVRRVDLATGETTTTAEIPYMPDNLRWGPDGALYTTGQDLTPDQFASCLTLDVTVCPYEGFEVTRISPNTLELAAVRRYDGTDFGHAATALPTAAGGFWIGNVFGPPQVAFMP</sequence>
<dbReference type="InterPro" id="IPR011042">
    <property type="entry name" value="6-blade_b-propeller_TolB-like"/>
</dbReference>
<dbReference type="PANTHER" id="PTHR47197:SF3">
    <property type="entry name" value="DIHYDRO-HEME D1 DEHYDROGENASE"/>
    <property type="match status" value="1"/>
</dbReference>
<evidence type="ECO:0008006" key="4">
    <source>
        <dbReference type="Google" id="ProtNLM"/>
    </source>
</evidence>
<name>A0ABW1I7R3_9PSEU</name>
<protein>
    <recommendedName>
        <fullName evidence="4">SMP-30/Gluconolactonase/LRE-like region domain-containing protein</fullName>
    </recommendedName>
</protein>
<dbReference type="Proteomes" id="UP001596119">
    <property type="component" value="Unassembled WGS sequence"/>
</dbReference>
<evidence type="ECO:0000313" key="3">
    <source>
        <dbReference type="Proteomes" id="UP001596119"/>
    </source>
</evidence>
<comment type="caution">
    <text evidence="2">The sequence shown here is derived from an EMBL/GenBank/DDBJ whole genome shotgun (WGS) entry which is preliminary data.</text>
</comment>
<gene>
    <name evidence="2" type="ORF">ACFQH9_12030</name>
</gene>
<dbReference type="SUPFAM" id="SSF63829">
    <property type="entry name" value="Calcium-dependent phosphotriesterase"/>
    <property type="match status" value="1"/>
</dbReference>
<keyword evidence="1" id="KW-0732">Signal</keyword>
<dbReference type="Gene3D" id="2.120.10.30">
    <property type="entry name" value="TolB, C-terminal domain"/>
    <property type="match status" value="1"/>
</dbReference>
<dbReference type="PROSITE" id="PS51257">
    <property type="entry name" value="PROKAR_LIPOPROTEIN"/>
    <property type="match status" value="1"/>
</dbReference>
<proteinExistence type="predicted"/>
<organism evidence="2 3">
    <name type="scientific">Pseudonocardia lutea</name>
    <dbReference type="NCBI Taxonomy" id="2172015"/>
    <lineage>
        <taxon>Bacteria</taxon>
        <taxon>Bacillati</taxon>
        <taxon>Actinomycetota</taxon>
        <taxon>Actinomycetes</taxon>
        <taxon>Pseudonocardiales</taxon>
        <taxon>Pseudonocardiaceae</taxon>
        <taxon>Pseudonocardia</taxon>
    </lineage>
</organism>
<dbReference type="InterPro" id="IPR051200">
    <property type="entry name" value="Host-pathogen_enzymatic-act"/>
</dbReference>
<evidence type="ECO:0000256" key="1">
    <source>
        <dbReference type="SAM" id="SignalP"/>
    </source>
</evidence>
<dbReference type="EMBL" id="JBHSQK010000025">
    <property type="protein sequence ID" value="MFC5949003.1"/>
    <property type="molecule type" value="Genomic_DNA"/>
</dbReference>
<feature type="chain" id="PRO_5046439374" description="SMP-30/Gluconolactonase/LRE-like region domain-containing protein" evidence="1">
    <location>
        <begin position="30"/>
        <end position="364"/>
    </location>
</feature>
<dbReference type="RefSeq" id="WP_379566085.1">
    <property type="nucleotide sequence ID" value="NZ_JBHSQK010000025.1"/>
</dbReference>
<reference evidence="3" key="1">
    <citation type="journal article" date="2019" name="Int. J. Syst. Evol. Microbiol.">
        <title>The Global Catalogue of Microorganisms (GCM) 10K type strain sequencing project: providing services to taxonomists for standard genome sequencing and annotation.</title>
        <authorList>
            <consortium name="The Broad Institute Genomics Platform"/>
            <consortium name="The Broad Institute Genome Sequencing Center for Infectious Disease"/>
            <person name="Wu L."/>
            <person name="Ma J."/>
        </authorList>
    </citation>
    <scope>NUCLEOTIDE SEQUENCE [LARGE SCALE GENOMIC DNA]</scope>
    <source>
        <strain evidence="3">CGMCC 4.7397</strain>
    </source>
</reference>
<feature type="signal peptide" evidence="1">
    <location>
        <begin position="1"/>
        <end position="29"/>
    </location>
</feature>
<evidence type="ECO:0000313" key="2">
    <source>
        <dbReference type="EMBL" id="MFC5949003.1"/>
    </source>
</evidence>